<keyword evidence="1" id="KW-0233">DNA recombination</keyword>
<reference evidence="7" key="1">
    <citation type="submission" date="2025-08" db="UniProtKB">
        <authorList>
            <consortium name="RefSeq"/>
        </authorList>
    </citation>
    <scope>IDENTIFICATION</scope>
    <source>
        <tissue evidence="7">Gonads</tissue>
    </source>
</reference>
<dbReference type="GO" id="GO:0006310">
    <property type="term" value="P:DNA recombination"/>
    <property type="evidence" value="ECO:0007669"/>
    <property type="project" value="UniProtKB-KW"/>
</dbReference>
<dbReference type="Proteomes" id="UP000504635">
    <property type="component" value="Unplaced"/>
</dbReference>
<keyword evidence="1" id="KW-0234">DNA repair</keyword>
<dbReference type="Pfam" id="PF21530">
    <property type="entry name" value="Pif1_2B_dom"/>
    <property type="match status" value="1"/>
</dbReference>
<keyword evidence="6" id="KW-1185">Reference proteome</keyword>
<dbReference type="GeneID" id="115874142"/>
<organism evidence="6 7">
    <name type="scientific">Sitophilus oryzae</name>
    <name type="common">Rice weevil</name>
    <name type="synonym">Curculio oryzae</name>
    <dbReference type="NCBI Taxonomy" id="7048"/>
    <lineage>
        <taxon>Eukaryota</taxon>
        <taxon>Metazoa</taxon>
        <taxon>Ecdysozoa</taxon>
        <taxon>Arthropoda</taxon>
        <taxon>Hexapoda</taxon>
        <taxon>Insecta</taxon>
        <taxon>Pterygota</taxon>
        <taxon>Neoptera</taxon>
        <taxon>Endopterygota</taxon>
        <taxon>Coleoptera</taxon>
        <taxon>Polyphaga</taxon>
        <taxon>Cucujiformia</taxon>
        <taxon>Curculionidae</taxon>
        <taxon>Dryophthorinae</taxon>
        <taxon>Sitophilus</taxon>
    </lineage>
</organism>
<feature type="region of interest" description="Disordered" evidence="2">
    <location>
        <begin position="1"/>
        <end position="27"/>
    </location>
</feature>
<dbReference type="GO" id="GO:0000723">
    <property type="term" value="P:telomere maintenance"/>
    <property type="evidence" value="ECO:0007669"/>
    <property type="project" value="InterPro"/>
</dbReference>
<accession>A0A6J2X1U1</accession>
<dbReference type="OrthoDB" id="10058710at2759"/>
<dbReference type="InterPro" id="IPR010285">
    <property type="entry name" value="DNA_helicase_pif1-like_DEAD"/>
</dbReference>
<dbReference type="CDD" id="cd18809">
    <property type="entry name" value="SF1_C_RecD"/>
    <property type="match status" value="1"/>
</dbReference>
<dbReference type="GO" id="GO:0016787">
    <property type="term" value="F:hydrolase activity"/>
    <property type="evidence" value="ECO:0007669"/>
    <property type="project" value="UniProtKB-KW"/>
</dbReference>
<dbReference type="GO" id="GO:0005524">
    <property type="term" value="F:ATP binding"/>
    <property type="evidence" value="ECO:0007669"/>
    <property type="project" value="UniProtKB-KW"/>
</dbReference>
<dbReference type="InterPro" id="IPR025476">
    <property type="entry name" value="Helitron_helicase-like"/>
</dbReference>
<protein>
    <recommendedName>
        <fullName evidence="1">ATP-dependent DNA helicase</fullName>
        <ecNumber evidence="1">5.6.2.3</ecNumber>
    </recommendedName>
</protein>
<keyword evidence="1" id="KW-0378">Hydrolase</keyword>
<evidence type="ECO:0000259" key="4">
    <source>
        <dbReference type="Pfam" id="PF14214"/>
    </source>
</evidence>
<comment type="cofactor">
    <cofactor evidence="1">
        <name>Mg(2+)</name>
        <dbReference type="ChEBI" id="CHEBI:18420"/>
    </cofactor>
</comment>
<dbReference type="SUPFAM" id="SSF52540">
    <property type="entry name" value="P-loop containing nucleoside triphosphate hydrolases"/>
    <property type="match status" value="2"/>
</dbReference>
<dbReference type="PANTHER" id="PTHR10492:SF57">
    <property type="entry name" value="ATP-DEPENDENT DNA HELICASE"/>
    <property type="match status" value="1"/>
</dbReference>
<evidence type="ECO:0000313" key="7">
    <source>
        <dbReference type="RefSeq" id="XP_030745097.1"/>
    </source>
</evidence>
<dbReference type="PANTHER" id="PTHR10492">
    <property type="match status" value="1"/>
</dbReference>
<feature type="compositionally biased region" description="Polar residues" evidence="2">
    <location>
        <begin position="1662"/>
        <end position="1671"/>
    </location>
</feature>
<feature type="domain" description="Helitron helicase-like" evidence="4">
    <location>
        <begin position="425"/>
        <end position="606"/>
    </location>
</feature>
<dbReference type="KEGG" id="soy:115874142"/>
<feature type="region of interest" description="Disordered" evidence="2">
    <location>
        <begin position="1639"/>
        <end position="1713"/>
    </location>
</feature>
<sequence>MLTVRLERMDEGNVMDDGRGEDNNLGQQRGEIASGRSIEVVNLIGEIRTEEASNVSLRPGGKLQPNLIIQLDRLNLVALNNVINDNRQNTDNVVEGRQAIQTVANQAARRHALIPIKRTYNIAYTVGNQEQAEEVIQMDRCGTFSHICPFCKSLFFSRELKRAMGHFNTAYLNCCDKGDIRVQLLNRCPAYLKNLLIQEGYSQFRENIRLANSLFAMASFKTSVPYTANPLGEQAHWCFTVCGQVYHHANDIPIGEITADRLLRHNQYYFIDCAEAIERRCQFTDNRVPDDIIRNVEIMLRRDNELIRAYVKMGEVISRMSQRNEPLDNLVIGFRDNINEVRRQYALPESSSEIAAVFVGEVPREVNLKIYPRRDGVPHQNEIKNLNCFADPMVYPLLFPYGDRGYNTGMPRLSNPRKTITFSEFYRFRMMCRDHFSIIHNAGKLFQQYIVDVWLKIEANRLWYYVTHQQYQRSASYASILSMIRRRAQEENCRVGKIVILPSSYSGSARSQNRLYLDAMSVVARCGKPDLFITFTCNPHWDEIRLNLDYKQKWQNRPDLVVRVFQNKLREFIDDIVDKQVFGIITYFFYVVEFQKRGLPHAHIMVCFRPEDKVDTIAKVDRVISARIPDPVLEPILYAVVSDNQIHRICGRDNPGATCMREGVCSKFYPKALCETSSFPINGIPIYRRPDDGRTTTIDGKIYNNSRIVPYNRYAALKYRCHINFEVCGSLSSMKYLFKYVHKEVDSVTIKVHGGSRVAEWNEIRNYQDCRYMSSMEAAWRLFEFPLTRRSHSVVCLPVHLPLEQDIIFDPDLDELDEQFLARRSKLMAYFDLNVTSVEARQYKYVDIPEHFVWQTRNASWVARTGRRTKVVGAICEVSPTNVEQFHLRLLLQHVRGAISFDSLRSVDGVLCETFQEACRKLRLLHDGTVYRSTMSDAALHMPPYRLRRFFGLLCLVCIDDTYGAQLPFLWQEFREPHLIADLIGQGFSRSAAIRKAMDVIERVIIANRDDLTLDLIGISDIEAASRDEADAARPDRQLLDNENDVDERDLRQCTEAEYGISKLNADQLTVYQDVVFRVLALNGWLNNQEILTHFEIEDYVWTRLFASLEQSSNNNEHVLAYLRDPTQRLSAKIVDKNLLFVDGPGGTGKTFLFNAIISKFKSSPVPIPVLAVAWTGIAASLMIEGKTCHRAFRLPLNIEGTTTVGWPVEHDKSHTISRVRLIVWDEISMASKHAMQSVDRYLRDLPDDLTNLSYLPFGGKVVLFGGDFRQTLPIITRGERGSVFNNSVKASPLWRQVHCQALKINLRAINSGSERAQAYADWLLSMGEGRLPAVSIRAPNAPNDLVMINGNIIVNNIAHLIDYVYDTDALSRRHNSVEERLELGNHAILCPTNGGVDDINEILLNKLRGETFYYYSCDEYLGEDGDDFHVPADLLHSVKASNLPPHELKVKVGAVVMLLRNLDLGTGLCNGCRFVVSACHKEVLELLAITGVRRGTTVMVPRVLIRATVPALPRGIKRLQFPVRLAFAMTINKSQGQTLKRVGLHLPTPCFAHGQLYVAFSRVGAPEAMRVNIDNSTVQGAFNIRRQGGAKLTRNVVIKDMFQTAAVREAQEITEAVNAIYEERLFNGLDADNMIEGETVEPLQRHTIPTTPPTSPKRTRQQSLHNNTPSCRRPNLGGIIINTPPTRSQSQYTLSPPSPPERPPIDNPDLPRMSINQLEARVSVFDRPGTSRNHFYD</sequence>
<evidence type="ECO:0000256" key="2">
    <source>
        <dbReference type="SAM" id="MobiDB-lite"/>
    </source>
</evidence>
<dbReference type="GO" id="GO:0006281">
    <property type="term" value="P:DNA repair"/>
    <property type="evidence" value="ECO:0007669"/>
    <property type="project" value="UniProtKB-KW"/>
</dbReference>
<feature type="compositionally biased region" description="Polar residues" evidence="2">
    <location>
        <begin position="1684"/>
        <end position="1694"/>
    </location>
</feature>
<gene>
    <name evidence="7" type="primary">LOC115874142</name>
</gene>
<dbReference type="Pfam" id="PF05970">
    <property type="entry name" value="PIF1"/>
    <property type="match status" value="1"/>
</dbReference>
<feature type="domain" description="DNA helicase Pif1-like DEAD-box helicase" evidence="3">
    <location>
        <begin position="1137"/>
        <end position="1334"/>
    </location>
</feature>
<dbReference type="Gene3D" id="3.40.50.300">
    <property type="entry name" value="P-loop containing nucleotide triphosphate hydrolases"/>
    <property type="match status" value="1"/>
</dbReference>
<keyword evidence="1" id="KW-0067">ATP-binding</keyword>
<dbReference type="InterPro" id="IPR049163">
    <property type="entry name" value="Pif1-like_2B_dom"/>
</dbReference>
<keyword evidence="1" id="KW-0547">Nucleotide-binding</keyword>
<comment type="similarity">
    <text evidence="1">Belongs to the helicase family.</text>
</comment>
<dbReference type="InterPro" id="IPR027417">
    <property type="entry name" value="P-loop_NTPase"/>
</dbReference>
<keyword evidence="1" id="KW-0347">Helicase</keyword>
<feature type="domain" description="DNA helicase Pif1-like 2B" evidence="5">
    <location>
        <begin position="1434"/>
        <end position="1477"/>
    </location>
</feature>
<evidence type="ECO:0000256" key="1">
    <source>
        <dbReference type="RuleBase" id="RU363044"/>
    </source>
</evidence>
<evidence type="ECO:0000259" key="5">
    <source>
        <dbReference type="Pfam" id="PF21530"/>
    </source>
</evidence>
<dbReference type="InParanoid" id="A0A6J2X1U1"/>
<dbReference type="Pfam" id="PF14214">
    <property type="entry name" value="Helitron_like_N"/>
    <property type="match status" value="1"/>
</dbReference>
<dbReference type="GO" id="GO:0043139">
    <property type="term" value="F:5'-3' DNA helicase activity"/>
    <property type="evidence" value="ECO:0007669"/>
    <property type="project" value="UniProtKB-EC"/>
</dbReference>
<keyword evidence="1" id="KW-0227">DNA damage</keyword>
<feature type="compositionally biased region" description="Pro residues" evidence="2">
    <location>
        <begin position="1697"/>
        <end position="1707"/>
    </location>
</feature>
<dbReference type="EC" id="5.6.2.3" evidence="1"/>
<comment type="catalytic activity">
    <reaction evidence="1">
        <text>ATP + H2O = ADP + phosphate + H(+)</text>
        <dbReference type="Rhea" id="RHEA:13065"/>
        <dbReference type="ChEBI" id="CHEBI:15377"/>
        <dbReference type="ChEBI" id="CHEBI:15378"/>
        <dbReference type="ChEBI" id="CHEBI:30616"/>
        <dbReference type="ChEBI" id="CHEBI:43474"/>
        <dbReference type="ChEBI" id="CHEBI:456216"/>
        <dbReference type="EC" id="5.6.2.3"/>
    </reaction>
</comment>
<evidence type="ECO:0000259" key="3">
    <source>
        <dbReference type="Pfam" id="PF05970"/>
    </source>
</evidence>
<proteinExistence type="inferred from homology"/>
<feature type="compositionally biased region" description="Basic and acidic residues" evidence="2">
    <location>
        <begin position="1"/>
        <end position="22"/>
    </location>
</feature>
<evidence type="ECO:0000313" key="6">
    <source>
        <dbReference type="Proteomes" id="UP000504635"/>
    </source>
</evidence>
<dbReference type="RefSeq" id="XP_030745097.1">
    <property type="nucleotide sequence ID" value="XM_030889237.1"/>
</dbReference>
<name>A0A6J2X1U1_SITOR</name>